<evidence type="ECO:0000256" key="6">
    <source>
        <dbReference type="SAM" id="MobiDB-lite"/>
    </source>
</evidence>
<proteinExistence type="predicted"/>
<evidence type="ECO:0000256" key="2">
    <source>
        <dbReference type="ARBA" id="ARBA00022833"/>
    </source>
</evidence>
<feature type="region of interest" description="Disordered" evidence="6">
    <location>
        <begin position="25"/>
        <end position="45"/>
    </location>
</feature>
<keyword evidence="2" id="KW-0862">Zinc</keyword>
<name>A0ABR1T9R5_9PEZI</name>
<keyword evidence="1" id="KW-0479">Metal-binding</keyword>
<dbReference type="EMBL" id="JAQQWK010000004">
    <property type="protein sequence ID" value="KAK8043349.1"/>
    <property type="molecule type" value="Genomic_DNA"/>
</dbReference>
<sequence>MHDPPETCNTSGGYKAIELDAISTYATPNTSPPPPGFHGPGAFGPDTVDEELVLDRARRNGLSATAVVSKERRRVLLGNAPETPSTDVLVRHTVHFVIRVLRSWPRLLAATHHTAQLPPIIHNVQVVDGSLPKPLAHCYTLAKIWDGEVGGSGELVQRTVLDEVQRLFREFTSYDEANLLAAAQSLLILLIILFFGGADGQGSGVKLQAELVTQLWDVKERLAGTGLFLAEESNHTRPRWRSWAAVSAKRRTILAMHHFEWAWSLRTGYPVLTCFELAAVPAPVAGYLWRETNETRWESLYDDWLRVWKDGVYKIGEFFHIQAEGSLDPRSEKWLSEADEFGMMLMAESKDPVTPAA</sequence>
<evidence type="ECO:0000313" key="7">
    <source>
        <dbReference type="EMBL" id="KAK8043349.1"/>
    </source>
</evidence>
<dbReference type="Proteomes" id="UP001444661">
    <property type="component" value="Unassembled WGS sequence"/>
</dbReference>
<keyword evidence="3" id="KW-0805">Transcription regulation</keyword>
<evidence type="ECO:0000256" key="1">
    <source>
        <dbReference type="ARBA" id="ARBA00022723"/>
    </source>
</evidence>
<reference evidence="7 8" key="1">
    <citation type="submission" date="2023-01" db="EMBL/GenBank/DDBJ databases">
        <title>Analysis of 21 Apiospora genomes using comparative genomics revels a genus with tremendous synthesis potential of carbohydrate active enzymes and secondary metabolites.</title>
        <authorList>
            <person name="Sorensen T."/>
        </authorList>
    </citation>
    <scope>NUCLEOTIDE SEQUENCE [LARGE SCALE GENOMIC DNA]</scope>
    <source>
        <strain evidence="7 8">CBS 33761</strain>
    </source>
</reference>
<evidence type="ECO:0000256" key="3">
    <source>
        <dbReference type="ARBA" id="ARBA00023015"/>
    </source>
</evidence>
<dbReference type="PANTHER" id="PTHR47660:SF3">
    <property type="entry name" value="FINGER DOMAIN PROTEIN, PUTATIVE (AFU_ORTHOLOGUE AFUA_4G03310)-RELATED"/>
    <property type="match status" value="1"/>
</dbReference>
<keyword evidence="4" id="KW-0804">Transcription</keyword>
<dbReference type="PANTHER" id="PTHR47660">
    <property type="entry name" value="TRANSCRIPTION FACTOR WITH C2H2 AND ZN(2)-CYS(6) DNA BINDING DOMAIN (EUROFUNG)-RELATED-RELATED"/>
    <property type="match status" value="1"/>
</dbReference>
<evidence type="ECO:0000313" key="8">
    <source>
        <dbReference type="Proteomes" id="UP001444661"/>
    </source>
</evidence>
<gene>
    <name evidence="7" type="ORF">PG993_005779</name>
</gene>
<evidence type="ECO:0000256" key="4">
    <source>
        <dbReference type="ARBA" id="ARBA00023163"/>
    </source>
</evidence>
<keyword evidence="5" id="KW-0539">Nucleus</keyword>
<comment type="caution">
    <text evidence="7">The sequence shown here is derived from an EMBL/GenBank/DDBJ whole genome shotgun (WGS) entry which is preliminary data.</text>
</comment>
<accession>A0ABR1T9R5</accession>
<protein>
    <submittedName>
        <fullName evidence="7">Uncharacterized protein</fullName>
    </submittedName>
</protein>
<keyword evidence="8" id="KW-1185">Reference proteome</keyword>
<evidence type="ECO:0000256" key="5">
    <source>
        <dbReference type="ARBA" id="ARBA00023242"/>
    </source>
</evidence>
<organism evidence="7 8">
    <name type="scientific">Apiospora rasikravindrae</name>
    <dbReference type="NCBI Taxonomy" id="990691"/>
    <lineage>
        <taxon>Eukaryota</taxon>
        <taxon>Fungi</taxon>
        <taxon>Dikarya</taxon>
        <taxon>Ascomycota</taxon>
        <taxon>Pezizomycotina</taxon>
        <taxon>Sordariomycetes</taxon>
        <taxon>Xylariomycetidae</taxon>
        <taxon>Amphisphaeriales</taxon>
        <taxon>Apiosporaceae</taxon>
        <taxon>Apiospora</taxon>
    </lineage>
</organism>